<protein>
    <submittedName>
        <fullName evidence="1">Uncharacterized protein</fullName>
    </submittedName>
</protein>
<organism evidence="1">
    <name type="scientific">marine sediment metagenome</name>
    <dbReference type="NCBI Taxonomy" id="412755"/>
    <lineage>
        <taxon>unclassified sequences</taxon>
        <taxon>metagenomes</taxon>
        <taxon>ecological metagenomes</taxon>
    </lineage>
</organism>
<dbReference type="EMBL" id="LAZR01025523">
    <property type="protein sequence ID" value="KKL71656.1"/>
    <property type="molecule type" value="Genomic_DNA"/>
</dbReference>
<proteinExistence type="predicted"/>
<name>A0A0F9EZK9_9ZZZZ</name>
<comment type="caution">
    <text evidence="1">The sequence shown here is derived from an EMBL/GenBank/DDBJ whole genome shotgun (WGS) entry which is preliminary data.</text>
</comment>
<accession>A0A0F9EZK9</accession>
<feature type="non-terminal residue" evidence="1">
    <location>
        <position position="45"/>
    </location>
</feature>
<sequence>MSKGDSMCERMSFDLKTKSGWGSVLHALKQHRLKFYGFWHYFLKD</sequence>
<evidence type="ECO:0000313" key="1">
    <source>
        <dbReference type="EMBL" id="KKL71656.1"/>
    </source>
</evidence>
<gene>
    <name evidence="1" type="ORF">LCGC14_2092650</name>
</gene>
<reference evidence="1" key="1">
    <citation type="journal article" date="2015" name="Nature">
        <title>Complex archaea that bridge the gap between prokaryotes and eukaryotes.</title>
        <authorList>
            <person name="Spang A."/>
            <person name="Saw J.H."/>
            <person name="Jorgensen S.L."/>
            <person name="Zaremba-Niedzwiedzka K."/>
            <person name="Martijn J."/>
            <person name="Lind A.E."/>
            <person name="van Eijk R."/>
            <person name="Schleper C."/>
            <person name="Guy L."/>
            <person name="Ettema T.J."/>
        </authorList>
    </citation>
    <scope>NUCLEOTIDE SEQUENCE</scope>
</reference>
<dbReference type="AlphaFoldDB" id="A0A0F9EZK9"/>